<dbReference type="InterPro" id="IPR036388">
    <property type="entry name" value="WH-like_DNA-bd_sf"/>
</dbReference>
<feature type="non-terminal residue" evidence="3">
    <location>
        <position position="234"/>
    </location>
</feature>
<feature type="region of interest" description="Disordered" evidence="2">
    <location>
        <begin position="68"/>
        <end position="129"/>
    </location>
</feature>
<dbReference type="GO" id="GO:0000973">
    <property type="term" value="P:post-transcriptional tethering of RNA polymerase II gene DNA at nuclear periphery"/>
    <property type="evidence" value="ECO:0007669"/>
    <property type="project" value="TreeGrafter"/>
</dbReference>
<evidence type="ECO:0000256" key="1">
    <source>
        <dbReference type="ARBA" id="ARBA00025771"/>
    </source>
</evidence>
<dbReference type="GO" id="GO:0016973">
    <property type="term" value="P:poly(A)+ mRNA export from nucleus"/>
    <property type="evidence" value="ECO:0007669"/>
    <property type="project" value="TreeGrafter"/>
</dbReference>
<keyword evidence="4" id="KW-1185">Reference proteome</keyword>
<dbReference type="OrthoDB" id="10252687at2759"/>
<dbReference type="EMBL" id="JANIIK010000124">
    <property type="protein sequence ID" value="KAJ3583746.1"/>
    <property type="molecule type" value="Genomic_DNA"/>
</dbReference>
<dbReference type="GO" id="GO:0003723">
    <property type="term" value="F:RNA binding"/>
    <property type="evidence" value="ECO:0007669"/>
    <property type="project" value="InterPro"/>
</dbReference>
<dbReference type="InterPro" id="IPR045114">
    <property type="entry name" value="Csn12-like"/>
</dbReference>
<sequence>MAHITINQYLQQVYDALDNHEGSFCAELLSFKHPHVANPRLQLTNPEDKCQQVLEPPYDEMVAAHLRSPERGQGSPERGQGSPEAGQGSPEAGQGSPEAGQGSPEVGQRSPERGQGSPERGQGSPEGHMPTLQLLRKYDLMQFADVTKAVREGNLLLLNEALVKHETFFIRCGIFLILEKLKIITYRNLFKTVYQLLGSHQLPLEAFLVCLRMMKVEDIDLDEVQCLLANLIYM</sequence>
<dbReference type="GO" id="GO:0070390">
    <property type="term" value="C:transcription export complex 2"/>
    <property type="evidence" value="ECO:0007669"/>
    <property type="project" value="TreeGrafter"/>
</dbReference>
<dbReference type="Proteomes" id="UP001148018">
    <property type="component" value="Unassembled WGS sequence"/>
</dbReference>
<accession>A0A9Q0D8H3</accession>
<dbReference type="GO" id="GO:0006368">
    <property type="term" value="P:transcription elongation by RNA polymerase II"/>
    <property type="evidence" value="ECO:0007669"/>
    <property type="project" value="TreeGrafter"/>
</dbReference>
<gene>
    <name evidence="3" type="ORF">NHX12_015619</name>
</gene>
<dbReference type="AlphaFoldDB" id="A0A9Q0D8H3"/>
<dbReference type="PANTHER" id="PTHR12732:SF0">
    <property type="entry name" value="PCI DOMAIN-CONTAINING PROTEIN 2"/>
    <property type="match status" value="1"/>
</dbReference>
<proteinExistence type="inferred from homology"/>
<evidence type="ECO:0000313" key="3">
    <source>
        <dbReference type="EMBL" id="KAJ3583746.1"/>
    </source>
</evidence>
<evidence type="ECO:0000313" key="4">
    <source>
        <dbReference type="Proteomes" id="UP001148018"/>
    </source>
</evidence>
<comment type="caution">
    <text evidence="3">The sequence shown here is derived from an EMBL/GenBank/DDBJ whole genome shotgun (WGS) entry which is preliminary data.</text>
</comment>
<evidence type="ECO:0000256" key="2">
    <source>
        <dbReference type="SAM" id="MobiDB-lite"/>
    </source>
</evidence>
<name>A0A9Q0D8H3_9TELE</name>
<dbReference type="Gene3D" id="1.10.10.10">
    <property type="entry name" value="Winged helix-like DNA-binding domain superfamily/Winged helix DNA-binding domain"/>
    <property type="match status" value="1"/>
</dbReference>
<protein>
    <submittedName>
        <fullName evidence="3">Uncharacterized protein</fullName>
    </submittedName>
</protein>
<dbReference type="PANTHER" id="PTHR12732">
    <property type="entry name" value="UNCHARACTERIZED PROTEASOME COMPONENT REGION PCI-CONTAINING"/>
    <property type="match status" value="1"/>
</dbReference>
<organism evidence="3 4">
    <name type="scientific">Muraenolepis orangiensis</name>
    <name type="common">Patagonian moray cod</name>
    <dbReference type="NCBI Taxonomy" id="630683"/>
    <lineage>
        <taxon>Eukaryota</taxon>
        <taxon>Metazoa</taxon>
        <taxon>Chordata</taxon>
        <taxon>Craniata</taxon>
        <taxon>Vertebrata</taxon>
        <taxon>Euteleostomi</taxon>
        <taxon>Actinopterygii</taxon>
        <taxon>Neopterygii</taxon>
        <taxon>Teleostei</taxon>
        <taxon>Neoteleostei</taxon>
        <taxon>Acanthomorphata</taxon>
        <taxon>Zeiogadaria</taxon>
        <taxon>Gadariae</taxon>
        <taxon>Gadiformes</taxon>
        <taxon>Muraenolepidoidei</taxon>
        <taxon>Muraenolepididae</taxon>
        <taxon>Muraenolepis</taxon>
    </lineage>
</organism>
<comment type="similarity">
    <text evidence="1">Belongs to the CSN12 family.</text>
</comment>
<reference evidence="3" key="1">
    <citation type="submission" date="2022-07" db="EMBL/GenBank/DDBJ databases">
        <title>Chromosome-level genome of Muraenolepis orangiensis.</title>
        <authorList>
            <person name="Kim J."/>
        </authorList>
    </citation>
    <scope>NUCLEOTIDE SEQUENCE</scope>
    <source>
        <strain evidence="3">KU_S4_2022</strain>
        <tissue evidence="3">Muscle</tissue>
    </source>
</reference>
<dbReference type="GO" id="GO:0003690">
    <property type="term" value="F:double-stranded DNA binding"/>
    <property type="evidence" value="ECO:0007669"/>
    <property type="project" value="InterPro"/>
</dbReference>